<organism evidence="7 8">
    <name type="scientific">Salicibibacter halophilus</name>
    <dbReference type="NCBI Taxonomy" id="2502791"/>
    <lineage>
        <taxon>Bacteria</taxon>
        <taxon>Bacillati</taxon>
        <taxon>Bacillota</taxon>
        <taxon>Bacilli</taxon>
        <taxon>Bacillales</taxon>
        <taxon>Bacillaceae</taxon>
        <taxon>Salicibibacter</taxon>
    </lineage>
</organism>
<dbReference type="GO" id="GO:0070566">
    <property type="term" value="F:adenylyltransferase activity"/>
    <property type="evidence" value="ECO:0007669"/>
    <property type="project" value="InterPro"/>
</dbReference>
<dbReference type="Pfam" id="PF13427">
    <property type="entry name" value="AadA_C"/>
    <property type="match status" value="1"/>
</dbReference>
<proteinExistence type="predicted"/>
<dbReference type="InterPro" id="IPR002934">
    <property type="entry name" value="Polymerase_NTP_transf_dom"/>
</dbReference>
<accession>A0A514LMR8</accession>
<dbReference type="GO" id="GO:0005524">
    <property type="term" value="F:ATP binding"/>
    <property type="evidence" value="ECO:0007669"/>
    <property type="project" value="UniProtKB-KW"/>
</dbReference>
<evidence type="ECO:0000256" key="4">
    <source>
        <dbReference type="PIRNR" id="PIRNR000819"/>
    </source>
</evidence>
<dbReference type="GO" id="GO:0046677">
    <property type="term" value="P:response to antibiotic"/>
    <property type="evidence" value="ECO:0007669"/>
    <property type="project" value="UniProtKB-KW"/>
</dbReference>
<sequence>MSNRINEEIPKEARDALRIAEDVLGSKLVGVSLYGSAVSGGLRIDSDVDVLVVVNQRLSEATRRKLTERLMPISGKIGNEKGMRYLELIVIDKEDSVPWQYPPRYELVYGEWLRSEFENGQIPEPTFDPDLAIVLAQARAHSVSLFGPDLSTILDPIPITDIQKAIEESLPELIDDIKGDERNVLLTLARMWQTMAEGTISPKDEASQWAIPKLPKQQAEVLDIARKAYLGKYDDNWDGMEAEAMSLVNHMRGKIEAYFSI</sequence>
<evidence type="ECO:0000259" key="5">
    <source>
        <dbReference type="Pfam" id="PF01909"/>
    </source>
</evidence>
<evidence type="ECO:0000256" key="1">
    <source>
        <dbReference type="ARBA" id="ARBA00022679"/>
    </source>
</evidence>
<evidence type="ECO:0000256" key="2">
    <source>
        <dbReference type="ARBA" id="ARBA00023251"/>
    </source>
</evidence>
<dbReference type="InterPro" id="IPR043519">
    <property type="entry name" value="NT_sf"/>
</dbReference>
<dbReference type="NCBIfam" id="NF010309">
    <property type="entry name" value="PRK13746.1"/>
    <property type="match status" value="1"/>
</dbReference>
<keyword evidence="4" id="KW-0067">ATP-binding</keyword>
<evidence type="ECO:0000256" key="3">
    <source>
        <dbReference type="ARBA" id="ARBA00047831"/>
    </source>
</evidence>
<dbReference type="Gene3D" id="3.30.460.10">
    <property type="entry name" value="Beta Polymerase, domain 2"/>
    <property type="match status" value="1"/>
</dbReference>
<dbReference type="KEGG" id="sale:EPH95_16380"/>
<keyword evidence="4" id="KW-0547">Nucleotide-binding</keyword>
<dbReference type="InterPro" id="IPR024172">
    <property type="entry name" value="AadA/Aad9"/>
</dbReference>
<feature type="domain" description="Adenylyltransferase AadA C-terminal" evidence="6">
    <location>
        <begin position="153"/>
        <end position="252"/>
    </location>
</feature>
<evidence type="ECO:0000313" key="8">
    <source>
        <dbReference type="Proteomes" id="UP000319756"/>
    </source>
</evidence>
<reference evidence="8" key="1">
    <citation type="submission" date="2019-01" db="EMBL/GenBank/DDBJ databases">
        <title>Genomic analysis of Salicibibacter sp. NKC3-5.</title>
        <authorList>
            <person name="Oh Y.J."/>
        </authorList>
    </citation>
    <scope>NUCLEOTIDE SEQUENCE [LARGE SCALE GENOMIC DNA]</scope>
    <source>
        <strain evidence="8">NKC3-5</strain>
    </source>
</reference>
<keyword evidence="8" id="KW-1185">Reference proteome</keyword>
<dbReference type="NCBIfam" id="NF012212">
    <property type="entry name" value="ANT_9"/>
    <property type="match status" value="1"/>
</dbReference>
<name>A0A514LMR8_9BACI</name>
<keyword evidence="4" id="KW-0548">Nucleotidyltransferase</keyword>
<dbReference type="AlphaFoldDB" id="A0A514LMR8"/>
<comment type="catalytic activity">
    <reaction evidence="3 4">
        <text>spectinomycin + ATP = 9-O-adenylylspectinomycin + diphosphate</text>
        <dbReference type="Rhea" id="RHEA:63228"/>
        <dbReference type="ChEBI" id="CHEBI:30616"/>
        <dbReference type="ChEBI" id="CHEBI:33019"/>
        <dbReference type="ChEBI" id="CHEBI:146260"/>
        <dbReference type="ChEBI" id="CHEBI:146261"/>
    </reaction>
</comment>
<evidence type="ECO:0000259" key="6">
    <source>
        <dbReference type="Pfam" id="PF13427"/>
    </source>
</evidence>
<dbReference type="RefSeq" id="WP_142091064.1">
    <property type="nucleotide sequence ID" value="NZ_CP035485.1"/>
</dbReference>
<keyword evidence="1 4" id="KW-0808">Transferase</keyword>
<dbReference type="Pfam" id="PF01909">
    <property type="entry name" value="NTP_transf_2"/>
    <property type="match status" value="1"/>
</dbReference>
<dbReference type="PIRSF" id="PIRSF000819">
    <property type="entry name" value="Streptomycin_3-adenylyltransf"/>
    <property type="match status" value="1"/>
</dbReference>
<keyword evidence="2 4" id="KW-0046">Antibiotic resistance</keyword>
<dbReference type="InterPro" id="IPR025184">
    <property type="entry name" value="AadA_C"/>
</dbReference>
<feature type="domain" description="Polymerase nucleotidyl transferase" evidence="5">
    <location>
        <begin position="28"/>
        <end position="78"/>
    </location>
</feature>
<dbReference type="OrthoDB" id="5643411at2"/>
<dbReference type="EMBL" id="CP035485">
    <property type="protein sequence ID" value="QDI92561.1"/>
    <property type="molecule type" value="Genomic_DNA"/>
</dbReference>
<gene>
    <name evidence="7" type="ORF">EPH95_16380</name>
</gene>
<protein>
    <recommendedName>
        <fullName evidence="4">Spectinomycin 9-adenylyltransferase</fullName>
    </recommendedName>
</protein>
<evidence type="ECO:0000313" key="7">
    <source>
        <dbReference type="EMBL" id="QDI92561.1"/>
    </source>
</evidence>
<dbReference type="Proteomes" id="UP000319756">
    <property type="component" value="Chromosome"/>
</dbReference>
<dbReference type="SUPFAM" id="SSF81301">
    <property type="entry name" value="Nucleotidyltransferase"/>
    <property type="match status" value="1"/>
</dbReference>